<feature type="region of interest" description="Disordered" evidence="1">
    <location>
        <begin position="47"/>
        <end position="161"/>
    </location>
</feature>
<feature type="region of interest" description="Disordered" evidence="1">
    <location>
        <begin position="1"/>
        <end position="29"/>
    </location>
</feature>
<dbReference type="Proteomes" id="UP000504640">
    <property type="component" value="Unplaced"/>
</dbReference>
<dbReference type="RefSeq" id="XP_032119705.1">
    <property type="nucleotide sequence ID" value="XM_032263814.1"/>
</dbReference>
<evidence type="ECO:0000313" key="3">
    <source>
        <dbReference type="RefSeq" id="XP_032119705.1"/>
    </source>
</evidence>
<organism evidence="2 3">
    <name type="scientific">Sapajus apella</name>
    <name type="common">Brown-capped capuchin</name>
    <name type="synonym">Cebus apella</name>
    <dbReference type="NCBI Taxonomy" id="9515"/>
    <lineage>
        <taxon>Eukaryota</taxon>
        <taxon>Metazoa</taxon>
        <taxon>Chordata</taxon>
        <taxon>Craniata</taxon>
        <taxon>Vertebrata</taxon>
        <taxon>Euteleostomi</taxon>
        <taxon>Mammalia</taxon>
        <taxon>Eutheria</taxon>
        <taxon>Euarchontoglires</taxon>
        <taxon>Primates</taxon>
        <taxon>Haplorrhini</taxon>
        <taxon>Platyrrhini</taxon>
        <taxon>Cebidae</taxon>
        <taxon>Cebinae</taxon>
        <taxon>Sapajus</taxon>
    </lineage>
</organism>
<name>A0A6J3GPJ6_SAPAP</name>
<proteinExistence type="predicted"/>
<sequence>MHLQSVLEEPNWSARPQGALGPPPRAANALPRGLKFLSAFPLEQRPAASPLKCQGGRGSAQSPPRLPSRARPRRRGADSAAARPLPRSLGSAPRAPRARAPETGTPQPAIRGRPGLGAGPARTPGAPRTGLASHTPAPPPASTKPALSERPLLSLGDPHDA</sequence>
<protein>
    <submittedName>
        <fullName evidence="3">Cortexin domain-containing 1 isoform X1</fullName>
    </submittedName>
</protein>
<evidence type="ECO:0000313" key="2">
    <source>
        <dbReference type="Proteomes" id="UP000504640"/>
    </source>
</evidence>
<dbReference type="CTD" id="100996492"/>
<dbReference type="AlphaFoldDB" id="A0A6J3GPJ6"/>
<feature type="compositionally biased region" description="Low complexity" evidence="1">
    <location>
        <begin position="108"/>
        <end position="135"/>
    </location>
</feature>
<gene>
    <name evidence="3" type="primary">CTXND1</name>
</gene>
<dbReference type="GeneID" id="116540331"/>
<evidence type="ECO:0000256" key="1">
    <source>
        <dbReference type="SAM" id="MobiDB-lite"/>
    </source>
</evidence>
<keyword evidence="2" id="KW-1185">Reference proteome</keyword>
<reference evidence="3" key="1">
    <citation type="submission" date="2025-08" db="UniProtKB">
        <authorList>
            <consortium name="RefSeq"/>
        </authorList>
    </citation>
    <scope>IDENTIFICATION</scope>
    <source>
        <tissue evidence="3">Blood</tissue>
    </source>
</reference>
<accession>A0A6J3GPJ6</accession>